<evidence type="ECO:0000259" key="4">
    <source>
        <dbReference type="PROSITE" id="PS01358"/>
    </source>
</evidence>
<feature type="domain" description="RanBP2-type" evidence="4">
    <location>
        <begin position="12"/>
        <end position="33"/>
    </location>
</feature>
<evidence type="ECO:0000256" key="3">
    <source>
        <dbReference type="ARBA" id="ARBA00022833"/>
    </source>
</evidence>
<dbReference type="AlphaFoldDB" id="W7LBN5"/>
<name>W7LBN5_GIBM7</name>
<gene>
    <name evidence="5" type="ORF">FVEG_14601</name>
</gene>
<dbReference type="KEGG" id="fvr:FVEG_14601"/>
<dbReference type="RefSeq" id="XP_018742192.1">
    <property type="nucleotide sequence ID" value="XM_018903534.1"/>
</dbReference>
<evidence type="ECO:0000256" key="2">
    <source>
        <dbReference type="ARBA" id="ARBA00022771"/>
    </source>
</evidence>
<dbReference type="EMBL" id="CM000578">
    <property type="protein sequence ID" value="EWG36001.1"/>
    <property type="molecule type" value="Genomic_DNA"/>
</dbReference>
<dbReference type="EMBL" id="DS022242">
    <property type="protein sequence ID" value="EWG36001.1"/>
    <property type="molecule type" value="Genomic_DNA"/>
</dbReference>
<dbReference type="GeneID" id="30071477"/>
<dbReference type="Proteomes" id="UP000009096">
    <property type="component" value="Chromosome 1"/>
</dbReference>
<sequence>MTKPTEVNIAWWLCMSNTCTKLNDIGEERCKGCDAKLAKGATAWSVDINESGQCEGIDSKGKAVWNLHEAKRVDLSEARAERHLSL</sequence>
<protein>
    <recommendedName>
        <fullName evidence="4">RanBP2-type domain-containing protein</fullName>
    </recommendedName>
</protein>
<reference evidence="5 6" key="1">
    <citation type="journal article" date="2010" name="Nature">
        <title>Comparative genomics reveals mobile pathogenicity chromosomes in Fusarium.</title>
        <authorList>
            <person name="Ma L.J."/>
            <person name="van der Does H.C."/>
            <person name="Borkovich K.A."/>
            <person name="Coleman J.J."/>
            <person name="Daboussi M.J."/>
            <person name="Di Pietro A."/>
            <person name="Dufresne M."/>
            <person name="Freitag M."/>
            <person name="Grabherr M."/>
            <person name="Henrissat B."/>
            <person name="Houterman P.M."/>
            <person name="Kang S."/>
            <person name="Shim W.B."/>
            <person name="Woloshuk C."/>
            <person name="Xie X."/>
            <person name="Xu J.R."/>
            <person name="Antoniw J."/>
            <person name="Baker S.E."/>
            <person name="Bluhm B.H."/>
            <person name="Breakspear A."/>
            <person name="Brown D.W."/>
            <person name="Butchko R.A."/>
            <person name="Chapman S."/>
            <person name="Coulson R."/>
            <person name="Coutinho P.M."/>
            <person name="Danchin E.G."/>
            <person name="Diener A."/>
            <person name="Gale L.R."/>
            <person name="Gardiner D.M."/>
            <person name="Goff S."/>
            <person name="Hammond-Kosack K.E."/>
            <person name="Hilburn K."/>
            <person name="Hua-Van A."/>
            <person name="Jonkers W."/>
            <person name="Kazan K."/>
            <person name="Kodira C.D."/>
            <person name="Koehrsen M."/>
            <person name="Kumar L."/>
            <person name="Lee Y.H."/>
            <person name="Li L."/>
            <person name="Manners J.M."/>
            <person name="Miranda-Saavedra D."/>
            <person name="Mukherjee M."/>
            <person name="Park G."/>
            <person name="Park J."/>
            <person name="Park S.Y."/>
            <person name="Proctor R.H."/>
            <person name="Regev A."/>
            <person name="Ruiz-Roldan M.C."/>
            <person name="Sain D."/>
            <person name="Sakthikumar S."/>
            <person name="Sykes S."/>
            <person name="Schwartz D.C."/>
            <person name="Turgeon B.G."/>
            <person name="Wapinski I."/>
            <person name="Yoder O."/>
            <person name="Young S."/>
            <person name="Zeng Q."/>
            <person name="Zhou S."/>
            <person name="Galagan J."/>
            <person name="Cuomo C.A."/>
            <person name="Kistler H.C."/>
            <person name="Rep M."/>
        </authorList>
    </citation>
    <scope>NUCLEOTIDE SEQUENCE [LARGE SCALE GENOMIC DNA]</scope>
    <source>
        <strain evidence="6">M3125 / FGSC 7600</strain>
    </source>
</reference>
<accession>W7LBN5</accession>
<keyword evidence="1" id="KW-0479">Metal-binding</keyword>
<dbReference type="PROSITE" id="PS01358">
    <property type="entry name" value="ZF_RANBP2_1"/>
    <property type="match status" value="1"/>
</dbReference>
<organism evidence="5 6">
    <name type="scientific">Gibberella moniliformis (strain M3125 / FGSC 7600)</name>
    <name type="common">Maize ear and stalk rot fungus</name>
    <name type="synonym">Fusarium verticillioides</name>
    <dbReference type="NCBI Taxonomy" id="334819"/>
    <lineage>
        <taxon>Eukaryota</taxon>
        <taxon>Fungi</taxon>
        <taxon>Dikarya</taxon>
        <taxon>Ascomycota</taxon>
        <taxon>Pezizomycotina</taxon>
        <taxon>Sordariomycetes</taxon>
        <taxon>Hypocreomycetidae</taxon>
        <taxon>Hypocreales</taxon>
        <taxon>Nectriaceae</taxon>
        <taxon>Fusarium</taxon>
        <taxon>Fusarium fujikuroi species complex</taxon>
    </lineage>
</organism>
<evidence type="ECO:0000256" key="1">
    <source>
        <dbReference type="ARBA" id="ARBA00022723"/>
    </source>
</evidence>
<keyword evidence="6" id="KW-1185">Reference proteome</keyword>
<keyword evidence="3" id="KW-0862">Zinc</keyword>
<dbReference type="GO" id="GO:0008270">
    <property type="term" value="F:zinc ion binding"/>
    <property type="evidence" value="ECO:0007669"/>
    <property type="project" value="UniProtKB-KW"/>
</dbReference>
<evidence type="ECO:0000313" key="5">
    <source>
        <dbReference type="EMBL" id="EWG36001.1"/>
    </source>
</evidence>
<dbReference type="InterPro" id="IPR001876">
    <property type="entry name" value="Znf_RanBP2"/>
</dbReference>
<evidence type="ECO:0000313" key="6">
    <source>
        <dbReference type="Proteomes" id="UP000009096"/>
    </source>
</evidence>
<keyword evidence="2" id="KW-0863">Zinc-finger</keyword>
<dbReference type="VEuPathDB" id="FungiDB:FVEG_14601"/>
<dbReference type="OrthoDB" id="5004614at2759"/>
<proteinExistence type="predicted"/>